<dbReference type="EMBL" id="HACA01029121">
    <property type="protein sequence ID" value="CDW46482.1"/>
    <property type="molecule type" value="Transcribed_RNA"/>
</dbReference>
<organism evidence="1">
    <name type="scientific">Lepeophtheirus salmonis</name>
    <name type="common">Salmon louse</name>
    <name type="synonym">Caligus salmonis</name>
    <dbReference type="NCBI Taxonomy" id="72036"/>
    <lineage>
        <taxon>Eukaryota</taxon>
        <taxon>Metazoa</taxon>
        <taxon>Ecdysozoa</taxon>
        <taxon>Arthropoda</taxon>
        <taxon>Crustacea</taxon>
        <taxon>Multicrustacea</taxon>
        <taxon>Hexanauplia</taxon>
        <taxon>Copepoda</taxon>
        <taxon>Siphonostomatoida</taxon>
        <taxon>Caligidae</taxon>
        <taxon>Lepeophtheirus</taxon>
    </lineage>
</organism>
<reference evidence="1" key="1">
    <citation type="submission" date="2014-05" db="EMBL/GenBank/DDBJ databases">
        <authorList>
            <person name="Chronopoulou M."/>
        </authorList>
    </citation>
    <scope>NUCLEOTIDE SEQUENCE</scope>
    <source>
        <tissue evidence="1">Whole organism</tissue>
    </source>
</reference>
<evidence type="ECO:0000313" key="1">
    <source>
        <dbReference type="EMBL" id="CDW46482.1"/>
    </source>
</evidence>
<accession>A0A0K2V8J6</accession>
<name>A0A0K2V8J6_LEPSM</name>
<proteinExistence type="predicted"/>
<protein>
    <submittedName>
        <fullName evidence="1">Uncharacterized protein</fullName>
    </submittedName>
</protein>
<dbReference type="AlphaFoldDB" id="A0A0K2V8J6"/>
<sequence length="17" mass="1989">MSIRRVAVSLCDLDTFY</sequence>